<reference evidence="2 3" key="1">
    <citation type="submission" date="2019-06" db="EMBL/GenBank/DDBJ databases">
        <title>The draft genome of Rhizobium smilacinae PTYR-5.</title>
        <authorList>
            <person name="Liu L."/>
            <person name="Li L."/>
            <person name="Zhang X."/>
        </authorList>
    </citation>
    <scope>NUCLEOTIDE SEQUENCE [LARGE SCALE GENOMIC DNA]</scope>
    <source>
        <strain evidence="2 3">PTYR-5</strain>
    </source>
</reference>
<dbReference type="InterPro" id="IPR051474">
    <property type="entry name" value="Anti-sigma-K/W_factor"/>
</dbReference>
<comment type="caution">
    <text evidence="2">The sequence shown here is derived from an EMBL/GenBank/DDBJ whole genome shotgun (WGS) entry which is preliminary data.</text>
</comment>
<dbReference type="PANTHER" id="PTHR37461:SF1">
    <property type="entry name" value="ANTI-SIGMA-K FACTOR RSKA"/>
    <property type="match status" value="1"/>
</dbReference>
<dbReference type="GO" id="GO:0005886">
    <property type="term" value="C:plasma membrane"/>
    <property type="evidence" value="ECO:0007669"/>
    <property type="project" value="InterPro"/>
</dbReference>
<keyword evidence="3" id="KW-1185">Reference proteome</keyword>
<name>A0A5C4XUA7_9HYPH</name>
<gene>
    <name evidence="2" type="ORF">FHP24_08325</name>
</gene>
<dbReference type="GO" id="GO:0016989">
    <property type="term" value="F:sigma factor antagonist activity"/>
    <property type="evidence" value="ECO:0007669"/>
    <property type="project" value="TreeGrafter"/>
</dbReference>
<dbReference type="AlphaFoldDB" id="A0A5C4XUA7"/>
<feature type="domain" description="Anti-sigma K factor RskA C-terminal" evidence="1">
    <location>
        <begin position="109"/>
        <end position="231"/>
    </location>
</feature>
<accession>A0A5C4XUA7</accession>
<dbReference type="GO" id="GO:0006417">
    <property type="term" value="P:regulation of translation"/>
    <property type="evidence" value="ECO:0007669"/>
    <property type="project" value="TreeGrafter"/>
</dbReference>
<protein>
    <submittedName>
        <fullName evidence="2">Anti-sigma factor</fullName>
    </submittedName>
</protein>
<dbReference type="RefSeq" id="WP_139675407.1">
    <property type="nucleotide sequence ID" value="NZ_VDMN01000001.1"/>
</dbReference>
<organism evidence="2 3">
    <name type="scientific">Aliirhizobium smilacinae</name>
    <dbReference type="NCBI Taxonomy" id="1395944"/>
    <lineage>
        <taxon>Bacteria</taxon>
        <taxon>Pseudomonadati</taxon>
        <taxon>Pseudomonadota</taxon>
        <taxon>Alphaproteobacteria</taxon>
        <taxon>Hyphomicrobiales</taxon>
        <taxon>Rhizobiaceae</taxon>
        <taxon>Aliirhizobium</taxon>
    </lineage>
</organism>
<dbReference type="OrthoDB" id="9816387at2"/>
<dbReference type="InterPro" id="IPR018764">
    <property type="entry name" value="RskA_C"/>
</dbReference>
<proteinExistence type="predicted"/>
<dbReference type="Pfam" id="PF10099">
    <property type="entry name" value="RskA_C"/>
    <property type="match status" value="1"/>
</dbReference>
<sequence length="241" mass="25399">MKLAPENFPHIADEYVLGLLGEADVSAVENEIERNAALANAVAEARERFLPLDTNVDPAAVSPVLWEAIETRLPEQATAASPPIASVLPRIPMAGNDNLRSGWRATAISAIAASLILAGGLAWSVTRVVEPLVVAVLVNEAGDVQAVVEDFGNDTASIKLLTDFPVPADRTMQVWTLPSREMGPMSLGLLEDAHSARLSGSALPKPQDAQLYEITLEQAGGSPTGRPTGPILAKGFAKLAR</sequence>
<evidence type="ECO:0000259" key="1">
    <source>
        <dbReference type="Pfam" id="PF10099"/>
    </source>
</evidence>
<dbReference type="PANTHER" id="PTHR37461">
    <property type="entry name" value="ANTI-SIGMA-K FACTOR RSKA"/>
    <property type="match status" value="1"/>
</dbReference>
<evidence type="ECO:0000313" key="2">
    <source>
        <dbReference type="EMBL" id="TNM66200.1"/>
    </source>
</evidence>
<evidence type="ECO:0000313" key="3">
    <source>
        <dbReference type="Proteomes" id="UP000311605"/>
    </source>
</evidence>
<dbReference type="Proteomes" id="UP000311605">
    <property type="component" value="Unassembled WGS sequence"/>
</dbReference>
<dbReference type="EMBL" id="VDMN01000001">
    <property type="protein sequence ID" value="TNM66200.1"/>
    <property type="molecule type" value="Genomic_DNA"/>
</dbReference>